<feature type="domain" description="TRPM-like" evidence="6">
    <location>
        <begin position="339"/>
        <end position="423"/>
    </location>
</feature>
<keyword evidence="3 5" id="KW-1133">Transmembrane helix</keyword>
<evidence type="ECO:0000313" key="7">
    <source>
        <dbReference type="EMBL" id="CAC5384044.1"/>
    </source>
</evidence>
<evidence type="ECO:0000256" key="4">
    <source>
        <dbReference type="ARBA" id="ARBA00023136"/>
    </source>
</evidence>
<dbReference type="InterPro" id="IPR050927">
    <property type="entry name" value="TRPM"/>
</dbReference>
<dbReference type="Pfam" id="PF25508">
    <property type="entry name" value="TRPM2"/>
    <property type="match status" value="1"/>
</dbReference>
<dbReference type="AlphaFoldDB" id="A0A6J8BMI1"/>
<dbReference type="OrthoDB" id="310870at2759"/>
<feature type="transmembrane region" description="Helical" evidence="5">
    <location>
        <begin position="512"/>
        <end position="535"/>
    </location>
</feature>
<dbReference type="InterPro" id="IPR057366">
    <property type="entry name" value="TRPM-like"/>
</dbReference>
<evidence type="ECO:0000259" key="6">
    <source>
        <dbReference type="Pfam" id="PF25508"/>
    </source>
</evidence>
<evidence type="ECO:0000256" key="3">
    <source>
        <dbReference type="ARBA" id="ARBA00022989"/>
    </source>
</evidence>
<dbReference type="PANTHER" id="PTHR13800">
    <property type="entry name" value="TRANSIENT RECEPTOR POTENTIAL CATION CHANNEL, SUBFAMILY M, MEMBER 6"/>
    <property type="match status" value="1"/>
</dbReference>
<feature type="transmembrane region" description="Helical" evidence="5">
    <location>
        <begin position="585"/>
        <end position="611"/>
    </location>
</feature>
<dbReference type="Proteomes" id="UP000507470">
    <property type="component" value="Unassembled WGS sequence"/>
</dbReference>
<proteinExistence type="predicted"/>
<dbReference type="PANTHER" id="PTHR13800:SF12">
    <property type="entry name" value="TRANSIENT RECEPTOR POTENTIAL CATION CHANNEL SUBFAMILY M MEMBER-LIKE 2"/>
    <property type="match status" value="1"/>
</dbReference>
<feature type="transmembrane region" description="Helical" evidence="5">
    <location>
        <begin position="623"/>
        <end position="644"/>
    </location>
</feature>
<keyword evidence="2 5" id="KW-0812">Transmembrane</keyword>
<dbReference type="EMBL" id="CACVKT020003477">
    <property type="protein sequence ID" value="CAC5384044.1"/>
    <property type="molecule type" value="Genomic_DNA"/>
</dbReference>
<comment type="subcellular location">
    <subcellularLocation>
        <location evidence="1">Membrane</location>
        <topology evidence="1">Multi-pass membrane protein</topology>
    </subcellularLocation>
</comment>
<dbReference type="GO" id="GO:0005886">
    <property type="term" value="C:plasma membrane"/>
    <property type="evidence" value="ECO:0007669"/>
    <property type="project" value="TreeGrafter"/>
</dbReference>
<sequence length="817" mass="94647">MSQKNERKKRKEKAGYSLQNTSICPLCIRLLKVTKDQHKLKNREKPVAVLSIIGEDKKYLPNETIKTQLKSGLIELMTTTYIWIIIEGRHTCIGQIVQEVIRGNTDKSQSRCIHKDEIAGNGNKNGIKLLQPHKGNLEVCIKEHLKIPLIVMLVGGDENSFEAALVNLKRSLPVLIHVYSVYETSYTLDRTIQDILFDLFCTDEDKRTDNMLHFVDLWNRPDIAEKEIFKLENSQVLEKLQDELGKPGSSLAKLFTNALKYNRVDLVKQVLEYILDMQLYKKFLDHSLKDLYETTGCIGGYNFRKLKEKTSKKNIVENINEAVIKILGNEDMKPFEEGAALYASSLAKRLAENASAEAFMDEQIALWESSRHYEDLAYSVMTELYLNDRKHARRLLVTEVKRYNSTTIFEITEKFTLMKFMGHAACQTKLNKIWKGRITGETSNLKAIVFAVTILPILKWDIVKLHKTGETAKNKGNQSVRSNTKEKENYTTCLPSTPNWMKKLYYFYNSPLIKFLFSVLTYITMLAIFSLFVLTDLHPMEEKFPSIYEYIVYVWAASTLAEEIRQAVAMNHFQGFELRQLTLNAMTWFSFWTLFEMLMYLMFITSVFFRLTLSAEYFYNARMMYAVTLGTFIINSMQFFLVSKHIGPKVIMIGRMMFDVIFFILIFAVFLFGFGVIYQATMYPNELPGLKLFQNLIYMPYWQLYGELFLEKFDEIEETDAENGKLAILEKDAVYSHFNSSARLRRHRAKNMDAEKDGFEASYEKVTDLSLQEQINVLSSDVDIIQKNQEETLKAVKQIMATKQNVLIVEVPRGVRS</sequence>
<gene>
    <name evidence="7" type="ORF">MCOR_19727</name>
</gene>
<evidence type="ECO:0000256" key="1">
    <source>
        <dbReference type="ARBA" id="ARBA00004141"/>
    </source>
</evidence>
<keyword evidence="8" id="KW-1185">Reference proteome</keyword>
<organism evidence="7 8">
    <name type="scientific">Mytilus coruscus</name>
    <name type="common">Sea mussel</name>
    <dbReference type="NCBI Taxonomy" id="42192"/>
    <lineage>
        <taxon>Eukaryota</taxon>
        <taxon>Metazoa</taxon>
        <taxon>Spiralia</taxon>
        <taxon>Lophotrochozoa</taxon>
        <taxon>Mollusca</taxon>
        <taxon>Bivalvia</taxon>
        <taxon>Autobranchia</taxon>
        <taxon>Pteriomorphia</taxon>
        <taxon>Mytilida</taxon>
        <taxon>Mytiloidea</taxon>
        <taxon>Mytilidae</taxon>
        <taxon>Mytilinae</taxon>
        <taxon>Mytilus</taxon>
    </lineage>
</organism>
<keyword evidence="4 5" id="KW-0472">Membrane</keyword>
<dbReference type="GO" id="GO:0099604">
    <property type="term" value="F:ligand-gated calcium channel activity"/>
    <property type="evidence" value="ECO:0007669"/>
    <property type="project" value="TreeGrafter"/>
</dbReference>
<feature type="transmembrane region" description="Helical" evidence="5">
    <location>
        <begin position="656"/>
        <end position="678"/>
    </location>
</feature>
<protein>
    <submittedName>
        <fullName evidence="7">TRPM1</fullName>
    </submittedName>
</protein>
<reference evidence="7 8" key="1">
    <citation type="submission" date="2020-06" db="EMBL/GenBank/DDBJ databases">
        <authorList>
            <person name="Li R."/>
            <person name="Bekaert M."/>
        </authorList>
    </citation>
    <scope>NUCLEOTIDE SEQUENCE [LARGE SCALE GENOMIC DNA]</scope>
    <source>
        <strain evidence="8">wild</strain>
    </source>
</reference>
<name>A0A6J8BMI1_MYTCO</name>
<evidence type="ECO:0000256" key="2">
    <source>
        <dbReference type="ARBA" id="ARBA00022692"/>
    </source>
</evidence>
<evidence type="ECO:0000256" key="5">
    <source>
        <dbReference type="SAM" id="Phobius"/>
    </source>
</evidence>
<evidence type="ECO:0000313" key="8">
    <source>
        <dbReference type="Proteomes" id="UP000507470"/>
    </source>
</evidence>
<accession>A0A6J8BMI1</accession>